<dbReference type="PANTHER" id="PTHR15001:SF7">
    <property type="entry name" value="DEFENSIN BETA 118"/>
    <property type="match status" value="1"/>
</dbReference>
<evidence type="ECO:0000256" key="7">
    <source>
        <dbReference type="ARBA" id="ARBA00022940"/>
    </source>
</evidence>
<dbReference type="STRING" id="885580.ENSFDAP00000009036"/>
<feature type="chain" id="PRO_5040912064" evidence="10">
    <location>
        <begin position="23"/>
        <end position="105"/>
    </location>
</feature>
<evidence type="ECO:0000256" key="2">
    <source>
        <dbReference type="ARBA" id="ARBA00004613"/>
    </source>
</evidence>
<evidence type="ECO:0000256" key="9">
    <source>
        <dbReference type="ARBA" id="ARBA00023157"/>
    </source>
</evidence>
<keyword evidence="7" id="KW-0211">Defensin</keyword>
<evidence type="ECO:0000256" key="3">
    <source>
        <dbReference type="ARBA" id="ARBA00007371"/>
    </source>
</evidence>
<dbReference type="OrthoDB" id="9626530at2759"/>
<evidence type="ECO:0000256" key="5">
    <source>
        <dbReference type="ARBA" id="ARBA00022529"/>
    </source>
</evidence>
<evidence type="ECO:0000256" key="10">
    <source>
        <dbReference type="SAM" id="SignalP"/>
    </source>
</evidence>
<comment type="subcellular location">
    <subcellularLocation>
        <location evidence="2">Secreted</location>
    </subcellularLocation>
</comment>
<comment type="similarity">
    <text evidence="3">Belongs to the beta-defensin family.</text>
</comment>
<evidence type="ECO:0000256" key="1">
    <source>
        <dbReference type="ARBA" id="ARBA00002878"/>
    </source>
</evidence>
<keyword evidence="12" id="KW-1185">Reference proteome</keyword>
<organism evidence="11 12">
    <name type="scientific">Fukomys damarensis</name>
    <name type="common">Damaraland mole rat</name>
    <name type="synonym">Cryptomys damarensis</name>
    <dbReference type="NCBI Taxonomy" id="885580"/>
    <lineage>
        <taxon>Eukaryota</taxon>
        <taxon>Metazoa</taxon>
        <taxon>Chordata</taxon>
        <taxon>Craniata</taxon>
        <taxon>Vertebrata</taxon>
        <taxon>Euteleostomi</taxon>
        <taxon>Mammalia</taxon>
        <taxon>Eutheria</taxon>
        <taxon>Euarchontoglires</taxon>
        <taxon>Glires</taxon>
        <taxon>Rodentia</taxon>
        <taxon>Hystricomorpha</taxon>
        <taxon>Bathyergidae</taxon>
        <taxon>Fukomys</taxon>
    </lineage>
</organism>
<evidence type="ECO:0000313" key="11">
    <source>
        <dbReference type="EMBL" id="KFO37359.1"/>
    </source>
</evidence>
<dbReference type="GO" id="GO:0042742">
    <property type="term" value="P:defense response to bacterium"/>
    <property type="evidence" value="ECO:0007669"/>
    <property type="project" value="UniProtKB-KW"/>
</dbReference>
<keyword evidence="8" id="KW-0044">Antibiotic</keyword>
<evidence type="ECO:0000256" key="4">
    <source>
        <dbReference type="ARBA" id="ARBA00022525"/>
    </source>
</evidence>
<dbReference type="PANTHER" id="PTHR15001">
    <property type="entry name" value="BETA-DEFENSIN 123-RELATED"/>
    <property type="match status" value="1"/>
</dbReference>
<name>A0A091DZ21_FUKDA</name>
<keyword evidence="4" id="KW-0964">Secreted</keyword>
<dbReference type="AlphaFoldDB" id="A0A091DZ21"/>
<evidence type="ECO:0000256" key="6">
    <source>
        <dbReference type="ARBA" id="ARBA00022729"/>
    </source>
</evidence>
<dbReference type="eggNOG" id="ENOG502TM86">
    <property type="taxonomic scope" value="Eukaryota"/>
</dbReference>
<dbReference type="InterPro" id="IPR050544">
    <property type="entry name" value="Beta-defensin"/>
</dbReference>
<dbReference type="OMA" id="CKNHRIC"/>
<dbReference type="Proteomes" id="UP000028990">
    <property type="component" value="Unassembled WGS sequence"/>
</dbReference>
<reference evidence="11 12" key="1">
    <citation type="submission" date="2013-11" db="EMBL/GenBank/DDBJ databases">
        <title>The Damaraland mole rat (Fukomys damarensis) genome and evolution of African mole rats.</title>
        <authorList>
            <person name="Gladyshev V.N."/>
            <person name="Fang X."/>
        </authorList>
    </citation>
    <scope>NUCLEOTIDE SEQUENCE [LARGE SCALE GENOMIC DNA]</scope>
    <source>
        <tissue evidence="11">Liver</tissue>
    </source>
</reference>
<evidence type="ECO:0000313" key="12">
    <source>
        <dbReference type="Proteomes" id="UP000028990"/>
    </source>
</evidence>
<keyword evidence="5" id="KW-0929">Antimicrobial</keyword>
<dbReference type="GO" id="GO:0005576">
    <property type="term" value="C:extracellular region"/>
    <property type="evidence" value="ECO:0007669"/>
    <property type="project" value="UniProtKB-SubCell"/>
</dbReference>
<dbReference type="EMBL" id="KN120932">
    <property type="protein sequence ID" value="KFO37359.1"/>
    <property type="molecule type" value="Genomic_DNA"/>
</dbReference>
<protein>
    <submittedName>
        <fullName evidence="11">Beta-defensin 118</fullName>
    </submittedName>
</protein>
<sequence length="105" mass="11739">MKLQLVAFSVFVFLLQVIPAYGDGRKCRNKLGTCRKHCKYGEAIKEVCKNHRICCISASKSHSQGAFDKILPKATPTTWYDLPSGAFDVIMTVPAANRFEENVND</sequence>
<evidence type="ECO:0000256" key="8">
    <source>
        <dbReference type="ARBA" id="ARBA00023022"/>
    </source>
</evidence>
<comment type="function">
    <text evidence="1">Has antibacterial activity.</text>
</comment>
<proteinExistence type="inferred from homology"/>
<accession>A0A091DZ21</accession>
<keyword evidence="9" id="KW-1015">Disulfide bond</keyword>
<feature type="signal peptide" evidence="10">
    <location>
        <begin position="1"/>
        <end position="22"/>
    </location>
</feature>
<gene>
    <name evidence="11" type="ORF">H920_01236</name>
</gene>
<keyword evidence="6 10" id="KW-0732">Signal</keyword>